<dbReference type="RefSeq" id="WP_136953888.1">
    <property type="nucleotide sequence ID" value="NZ_CP039712.1"/>
</dbReference>
<proteinExistence type="predicted"/>
<accession>A0A4D7CZX1</accession>
<dbReference type="AlphaFoldDB" id="A0A4D7CZX1"/>
<gene>
    <name evidence="1" type="ORF">FA707_08845</name>
</gene>
<evidence type="ECO:0000313" key="2">
    <source>
        <dbReference type="Proteomes" id="UP000298615"/>
    </source>
</evidence>
<keyword evidence="2" id="KW-1185">Reference proteome</keyword>
<reference evidence="1 2" key="1">
    <citation type="submission" date="2019-04" db="EMBL/GenBank/DDBJ databases">
        <title>Vagococcus sp. nov., isolated from faeces of yaks (Bos grunniens).</title>
        <authorList>
            <person name="Ge Y."/>
        </authorList>
    </citation>
    <scope>NUCLEOTIDE SEQUENCE [LARGE SCALE GENOMIC DNA]</scope>
    <source>
        <strain evidence="1 2">MN-17</strain>
    </source>
</reference>
<organism evidence="1 2">
    <name type="scientific">Vagococcus zengguangii</name>
    <dbReference type="NCBI Taxonomy" id="2571750"/>
    <lineage>
        <taxon>Bacteria</taxon>
        <taxon>Bacillati</taxon>
        <taxon>Bacillota</taxon>
        <taxon>Bacilli</taxon>
        <taxon>Lactobacillales</taxon>
        <taxon>Enterococcaceae</taxon>
        <taxon>Vagococcus</taxon>
    </lineage>
</organism>
<dbReference type="KEGG" id="vao:FA707_08845"/>
<name>A0A4D7CZX1_9ENTE</name>
<evidence type="ECO:0000313" key="1">
    <source>
        <dbReference type="EMBL" id="QCI87066.1"/>
    </source>
</evidence>
<dbReference type="SUPFAM" id="SSF55961">
    <property type="entry name" value="Bet v1-like"/>
    <property type="match status" value="1"/>
</dbReference>
<dbReference type="InterPro" id="IPR021701">
    <property type="entry name" value="DUF3284"/>
</dbReference>
<dbReference type="Proteomes" id="UP000298615">
    <property type="component" value="Chromosome"/>
</dbReference>
<protein>
    <submittedName>
        <fullName evidence="1">DUF3284 domain-containing protein</fullName>
    </submittedName>
</protein>
<dbReference type="Pfam" id="PF11687">
    <property type="entry name" value="DUF3284"/>
    <property type="match status" value="1"/>
</dbReference>
<dbReference type="EMBL" id="CP039712">
    <property type="protein sequence ID" value="QCI87066.1"/>
    <property type="molecule type" value="Genomic_DNA"/>
</dbReference>
<sequence>MKIVKTLNIPADFFYQQVINSVVFDIRKSTGETIKPHQLANYSYVKEFSKNSRARITIEEAKTNECYRFNTSTIRNEFNVVYQIKPTSDQQCEVTYTEEMTSHGLLQKLNDSLFGVVMTPFKKKQLVKMLEAMEASY</sequence>
<dbReference type="OrthoDB" id="2361512at2"/>